<accession>A0A1X7RY41</accession>
<evidence type="ECO:0000256" key="1">
    <source>
        <dbReference type="SAM" id="SignalP"/>
    </source>
</evidence>
<sequence>MHLLPLTLAITLASTVCAAAPQEGKCYFDPDPNVDRSYCKFGGHQPDVECLPDYRCLQKNYRCHIDTKDFPNTRKGGKQWATCVD</sequence>
<evidence type="ECO:0000313" key="3">
    <source>
        <dbReference type="Proteomes" id="UP000215127"/>
    </source>
</evidence>
<proteinExistence type="predicted"/>
<keyword evidence="3" id="KW-1185">Reference proteome</keyword>
<dbReference type="Proteomes" id="UP000215127">
    <property type="component" value="Chromosome 6"/>
</dbReference>
<keyword evidence="1" id="KW-0732">Signal</keyword>
<gene>
    <name evidence="2" type="ORF">ZT3D7_G7010</name>
</gene>
<reference evidence="2 3" key="1">
    <citation type="submission" date="2016-06" db="EMBL/GenBank/DDBJ databases">
        <authorList>
            <person name="Kjaerup R.B."/>
            <person name="Dalgaard T.S."/>
            <person name="Juul-Madsen H.R."/>
        </authorList>
    </citation>
    <scope>NUCLEOTIDE SEQUENCE [LARGE SCALE GENOMIC DNA]</scope>
</reference>
<feature type="signal peptide" evidence="1">
    <location>
        <begin position="1"/>
        <end position="18"/>
    </location>
</feature>
<organism evidence="2 3">
    <name type="scientific">Zymoseptoria tritici (strain ST99CH_3D7)</name>
    <dbReference type="NCBI Taxonomy" id="1276538"/>
    <lineage>
        <taxon>Eukaryota</taxon>
        <taxon>Fungi</taxon>
        <taxon>Dikarya</taxon>
        <taxon>Ascomycota</taxon>
        <taxon>Pezizomycotina</taxon>
        <taxon>Dothideomycetes</taxon>
        <taxon>Dothideomycetidae</taxon>
        <taxon>Mycosphaerellales</taxon>
        <taxon>Mycosphaerellaceae</taxon>
        <taxon>Zymoseptoria</taxon>
    </lineage>
</organism>
<evidence type="ECO:0000313" key="2">
    <source>
        <dbReference type="EMBL" id="SMQ51857.1"/>
    </source>
</evidence>
<dbReference type="AlphaFoldDB" id="A0A1X7RY41"/>
<name>A0A1X7RY41_ZYMT9</name>
<protein>
    <submittedName>
        <fullName evidence="2">Uncharacterized protein</fullName>
    </submittedName>
</protein>
<dbReference type="EMBL" id="LT853697">
    <property type="protein sequence ID" value="SMQ51857.1"/>
    <property type="molecule type" value="Genomic_DNA"/>
</dbReference>
<feature type="chain" id="PRO_5012869376" evidence="1">
    <location>
        <begin position="19"/>
        <end position="85"/>
    </location>
</feature>